<reference evidence="3" key="1">
    <citation type="journal article" date="2019" name="Int. J. Syst. Evol. Microbiol.">
        <title>The Global Catalogue of Microorganisms (GCM) 10K type strain sequencing project: providing services to taxonomists for standard genome sequencing and annotation.</title>
        <authorList>
            <consortium name="The Broad Institute Genomics Platform"/>
            <consortium name="The Broad Institute Genome Sequencing Center for Infectious Disease"/>
            <person name="Wu L."/>
            <person name="Ma J."/>
        </authorList>
    </citation>
    <scope>NUCLEOTIDE SEQUENCE [LARGE SCALE GENOMIC DNA]</scope>
    <source>
        <strain evidence="3">CCM 8947</strain>
    </source>
</reference>
<evidence type="ECO:0000313" key="3">
    <source>
        <dbReference type="Proteomes" id="UP001597192"/>
    </source>
</evidence>
<dbReference type="Pfam" id="PF06161">
    <property type="entry name" value="DUF975"/>
    <property type="match status" value="1"/>
</dbReference>
<feature type="transmembrane region" description="Helical" evidence="1">
    <location>
        <begin position="20"/>
        <end position="47"/>
    </location>
</feature>
<accession>A0ABW4CS08</accession>
<gene>
    <name evidence="2" type="ORF">ACFQ47_10365</name>
</gene>
<organism evidence="2 3">
    <name type="scientific">Lacticaseibacillus yichunensis</name>
    <dbReference type="NCBI Taxonomy" id="2486015"/>
    <lineage>
        <taxon>Bacteria</taxon>
        <taxon>Bacillati</taxon>
        <taxon>Bacillota</taxon>
        <taxon>Bacilli</taxon>
        <taxon>Lactobacillales</taxon>
        <taxon>Lactobacillaceae</taxon>
        <taxon>Lacticaseibacillus</taxon>
    </lineage>
</organism>
<feature type="transmembrane region" description="Helical" evidence="1">
    <location>
        <begin position="80"/>
        <end position="103"/>
    </location>
</feature>
<keyword evidence="1" id="KW-0472">Membrane</keyword>
<proteinExistence type="predicted"/>
<dbReference type="Proteomes" id="UP001597192">
    <property type="component" value="Unassembled WGS sequence"/>
</dbReference>
<keyword evidence="1" id="KW-0812">Transmembrane</keyword>
<sequence>MTRAEIKAQAKASLRGNWGWGVLIVFVGGIMASLIGSITIGIVALMIDAGIAFSFLDLVDQRRPNGIINGMFSGFTSGNAMAVFLTTLLTQVFTVLWSLLFFVPGIIKGLSYSQANYILRDWIAAGRQIDATDAITASRELMVGHKMEYFVLQLSFIGWALLCIPTLGIGLFWLAPYIHTTNAVYYRNLVGAHFTEATDEPAY</sequence>
<dbReference type="EMBL" id="JBHTOG010000054">
    <property type="protein sequence ID" value="MFD1433067.1"/>
    <property type="molecule type" value="Genomic_DNA"/>
</dbReference>
<evidence type="ECO:0000313" key="2">
    <source>
        <dbReference type="EMBL" id="MFD1433067.1"/>
    </source>
</evidence>
<protein>
    <submittedName>
        <fullName evidence="2">DUF975 family protein</fullName>
    </submittedName>
</protein>
<dbReference type="InterPro" id="IPR010380">
    <property type="entry name" value="DUF975"/>
</dbReference>
<dbReference type="PANTHER" id="PTHR40076:SF1">
    <property type="entry name" value="MEMBRANE PROTEIN"/>
    <property type="match status" value="1"/>
</dbReference>
<comment type="caution">
    <text evidence="2">The sequence shown here is derived from an EMBL/GenBank/DDBJ whole genome shotgun (WGS) entry which is preliminary data.</text>
</comment>
<keyword evidence="1" id="KW-1133">Transmembrane helix</keyword>
<name>A0ABW4CS08_9LACO</name>
<keyword evidence="3" id="KW-1185">Reference proteome</keyword>
<evidence type="ECO:0000256" key="1">
    <source>
        <dbReference type="SAM" id="Phobius"/>
    </source>
</evidence>
<feature type="transmembrane region" description="Helical" evidence="1">
    <location>
        <begin position="149"/>
        <end position="175"/>
    </location>
</feature>
<dbReference type="PANTHER" id="PTHR40076">
    <property type="entry name" value="MEMBRANE PROTEIN-RELATED"/>
    <property type="match status" value="1"/>
</dbReference>
<dbReference type="RefSeq" id="WP_125698354.1">
    <property type="nucleotide sequence ID" value="NZ_JBHTOG010000054.1"/>
</dbReference>